<dbReference type="PANTHER" id="PTHR43123:SF4">
    <property type="entry name" value="POLYSACCHARIDE DEACETYLASE"/>
    <property type="match status" value="1"/>
</dbReference>
<dbReference type="InterPro" id="IPR002509">
    <property type="entry name" value="NODB_dom"/>
</dbReference>
<dbReference type="PANTHER" id="PTHR43123">
    <property type="entry name" value="POLYSACCHARIDE DEACETYLASE-RELATED"/>
    <property type="match status" value="1"/>
</dbReference>
<dbReference type="InterPro" id="IPR011330">
    <property type="entry name" value="Glyco_hydro/deAcase_b/a-brl"/>
</dbReference>
<dbReference type="GO" id="GO:0005975">
    <property type="term" value="P:carbohydrate metabolic process"/>
    <property type="evidence" value="ECO:0007669"/>
    <property type="project" value="InterPro"/>
</dbReference>
<dbReference type="AlphaFoldDB" id="A0A543CXF2"/>
<evidence type="ECO:0000313" key="2">
    <source>
        <dbReference type="EMBL" id="TQM01796.1"/>
    </source>
</evidence>
<evidence type="ECO:0000313" key="3">
    <source>
        <dbReference type="Proteomes" id="UP000315677"/>
    </source>
</evidence>
<reference evidence="2 3" key="1">
    <citation type="submission" date="2019-06" db="EMBL/GenBank/DDBJ databases">
        <title>Sequencing the genomes of 1000 actinobacteria strains.</title>
        <authorList>
            <person name="Klenk H.-P."/>
        </authorList>
    </citation>
    <scope>NUCLEOTIDE SEQUENCE [LARGE SCALE GENOMIC DNA]</scope>
    <source>
        <strain evidence="2 3">DSM 45301</strain>
    </source>
</reference>
<accession>A0A543CXF2</accession>
<dbReference type="CDD" id="cd10979">
    <property type="entry name" value="CE4_PuuE_like"/>
    <property type="match status" value="1"/>
</dbReference>
<gene>
    <name evidence="2" type="ORF">FB558_8311</name>
</gene>
<organism evidence="2 3">
    <name type="scientific">Pseudonocardia kunmingensis</name>
    <dbReference type="NCBI Taxonomy" id="630975"/>
    <lineage>
        <taxon>Bacteria</taxon>
        <taxon>Bacillati</taxon>
        <taxon>Actinomycetota</taxon>
        <taxon>Actinomycetes</taxon>
        <taxon>Pseudonocardiales</taxon>
        <taxon>Pseudonocardiaceae</taxon>
        <taxon>Pseudonocardia</taxon>
    </lineage>
</organism>
<sequence length="300" mass="33803">MDNQLFAYSPIVDRSPIRWPGGARVAFYLGLNIEHYQVDKPSTSIFGGTAALAPDPLNYGWRDYGPRVGIWRMLQSLDRHGVRATALLNSDVCSRYPQIMQAGLERDWAWVAHGRDNSTFQAGMTREEERAYLVEVVDTIEAATGRRPRGWLGPALTETFETPSLLAELGLQYTLDWCNDEQPYELAVPGMYSVPYSIELNDVSMFVSRSFTGPEFLQAVRDQLDQLYEDSAESGRVMALCVHPFSVSQPFRHRYFDQALEYIAGHEGVWLATSDEILDAYRAGRGVEAEAEPEREGAPH</sequence>
<dbReference type="OrthoDB" id="9787041at2"/>
<dbReference type="PROSITE" id="PS51677">
    <property type="entry name" value="NODB"/>
    <property type="match status" value="1"/>
</dbReference>
<dbReference type="Pfam" id="PF01522">
    <property type="entry name" value="Polysacc_deac_1"/>
    <property type="match status" value="1"/>
</dbReference>
<dbReference type="Gene3D" id="3.20.20.370">
    <property type="entry name" value="Glycoside hydrolase/deacetylase"/>
    <property type="match status" value="1"/>
</dbReference>
<dbReference type="GO" id="GO:0016810">
    <property type="term" value="F:hydrolase activity, acting on carbon-nitrogen (but not peptide) bonds"/>
    <property type="evidence" value="ECO:0007669"/>
    <property type="project" value="InterPro"/>
</dbReference>
<protein>
    <submittedName>
        <fullName evidence="2">Polysaccharide deacetylase</fullName>
    </submittedName>
</protein>
<proteinExistence type="predicted"/>
<evidence type="ECO:0000259" key="1">
    <source>
        <dbReference type="PROSITE" id="PS51677"/>
    </source>
</evidence>
<feature type="domain" description="NodB homology" evidence="1">
    <location>
        <begin position="56"/>
        <end position="272"/>
    </location>
</feature>
<comment type="caution">
    <text evidence="2">The sequence shown here is derived from an EMBL/GenBank/DDBJ whole genome shotgun (WGS) entry which is preliminary data.</text>
</comment>
<dbReference type="SUPFAM" id="SSF88713">
    <property type="entry name" value="Glycoside hydrolase/deacetylase"/>
    <property type="match status" value="1"/>
</dbReference>
<name>A0A543CXF2_9PSEU</name>
<dbReference type="EMBL" id="VFPA01000008">
    <property type="protein sequence ID" value="TQM01796.1"/>
    <property type="molecule type" value="Genomic_DNA"/>
</dbReference>
<keyword evidence="3" id="KW-1185">Reference proteome</keyword>
<dbReference type="Proteomes" id="UP000315677">
    <property type="component" value="Unassembled WGS sequence"/>
</dbReference>